<dbReference type="Pfam" id="PF12833">
    <property type="entry name" value="HTH_18"/>
    <property type="match status" value="1"/>
</dbReference>
<evidence type="ECO:0000313" key="6">
    <source>
        <dbReference type="Proteomes" id="UP000290365"/>
    </source>
</evidence>
<keyword evidence="2" id="KW-0238">DNA-binding</keyword>
<dbReference type="Gene3D" id="1.10.10.60">
    <property type="entry name" value="Homeodomain-like"/>
    <property type="match status" value="2"/>
</dbReference>
<evidence type="ECO:0000259" key="4">
    <source>
        <dbReference type="PROSITE" id="PS01124"/>
    </source>
</evidence>
<dbReference type="InterPro" id="IPR018060">
    <property type="entry name" value="HTH_AraC"/>
</dbReference>
<gene>
    <name evidence="5" type="ORF">EPA93_16940</name>
</gene>
<accession>A0A4P6JQH9</accession>
<reference evidence="5 6" key="1">
    <citation type="submission" date="2019-01" db="EMBL/GenBank/DDBJ databases">
        <title>Ktedonosporobacter rubrisoli SCAWS-G2.</title>
        <authorList>
            <person name="Huang Y."/>
            <person name="Yan B."/>
        </authorList>
    </citation>
    <scope>NUCLEOTIDE SEQUENCE [LARGE SCALE GENOMIC DNA]</scope>
    <source>
        <strain evidence="5 6">SCAWS-G2</strain>
    </source>
</reference>
<dbReference type="PROSITE" id="PS01124">
    <property type="entry name" value="HTH_ARAC_FAMILY_2"/>
    <property type="match status" value="1"/>
</dbReference>
<evidence type="ECO:0000256" key="2">
    <source>
        <dbReference type="ARBA" id="ARBA00023125"/>
    </source>
</evidence>
<dbReference type="PANTHER" id="PTHR46796:SF6">
    <property type="entry name" value="ARAC SUBFAMILY"/>
    <property type="match status" value="1"/>
</dbReference>
<dbReference type="PANTHER" id="PTHR46796">
    <property type="entry name" value="HTH-TYPE TRANSCRIPTIONAL ACTIVATOR RHAS-RELATED"/>
    <property type="match status" value="1"/>
</dbReference>
<name>A0A4P6JQH9_KTERU</name>
<dbReference type="GO" id="GO:0043565">
    <property type="term" value="F:sequence-specific DNA binding"/>
    <property type="evidence" value="ECO:0007669"/>
    <property type="project" value="InterPro"/>
</dbReference>
<feature type="domain" description="HTH araC/xylS-type" evidence="4">
    <location>
        <begin position="207"/>
        <end position="305"/>
    </location>
</feature>
<dbReference type="RefSeq" id="WP_129888640.1">
    <property type="nucleotide sequence ID" value="NZ_CP035758.1"/>
</dbReference>
<dbReference type="EMBL" id="CP035758">
    <property type="protein sequence ID" value="QBD77585.1"/>
    <property type="molecule type" value="Genomic_DNA"/>
</dbReference>
<dbReference type="InterPro" id="IPR050204">
    <property type="entry name" value="AraC_XylS_family_regulators"/>
</dbReference>
<keyword evidence="6" id="KW-1185">Reference proteome</keyword>
<protein>
    <submittedName>
        <fullName evidence="5">AraC family transcriptional regulator</fullName>
    </submittedName>
</protein>
<evidence type="ECO:0000256" key="1">
    <source>
        <dbReference type="ARBA" id="ARBA00023015"/>
    </source>
</evidence>
<dbReference type="AlphaFoldDB" id="A0A4P6JQH9"/>
<dbReference type="SUPFAM" id="SSF46689">
    <property type="entry name" value="Homeodomain-like"/>
    <property type="match status" value="2"/>
</dbReference>
<evidence type="ECO:0000256" key="3">
    <source>
        <dbReference type="ARBA" id="ARBA00023163"/>
    </source>
</evidence>
<keyword evidence="1" id="KW-0805">Transcription regulation</keyword>
<dbReference type="GO" id="GO:0003700">
    <property type="term" value="F:DNA-binding transcription factor activity"/>
    <property type="evidence" value="ECO:0007669"/>
    <property type="project" value="InterPro"/>
</dbReference>
<dbReference type="InterPro" id="IPR009057">
    <property type="entry name" value="Homeodomain-like_sf"/>
</dbReference>
<dbReference type="SMART" id="SM00342">
    <property type="entry name" value="HTH_ARAC"/>
    <property type="match status" value="1"/>
</dbReference>
<proteinExistence type="predicted"/>
<dbReference type="KEGG" id="kbs:EPA93_16940"/>
<dbReference type="OrthoDB" id="183331at2"/>
<organism evidence="5 6">
    <name type="scientific">Ktedonosporobacter rubrisoli</name>
    <dbReference type="NCBI Taxonomy" id="2509675"/>
    <lineage>
        <taxon>Bacteria</taxon>
        <taxon>Bacillati</taxon>
        <taxon>Chloroflexota</taxon>
        <taxon>Ktedonobacteria</taxon>
        <taxon>Ktedonobacterales</taxon>
        <taxon>Ktedonosporobacteraceae</taxon>
        <taxon>Ktedonosporobacter</taxon>
    </lineage>
</organism>
<dbReference type="Proteomes" id="UP000290365">
    <property type="component" value="Chromosome"/>
</dbReference>
<evidence type="ECO:0000313" key="5">
    <source>
        <dbReference type="EMBL" id="QBD77585.1"/>
    </source>
</evidence>
<sequence>MMQATVSQENKELPYLDCTVMLPLSAQPIAVPKRASWKFMALEHHRQPPAECSYSLPIHKMRIALQPYLSFEHRVNDGRVSHLTVARGDLAVCPAHSLQWMRWQEDAEFLLLSIQPALLERFAEEAEIEISSIELIETPEEFQDPLIYQLGLTLLTELSAESTIFSAAYIDALSNALAAHILKHFCLYSHKKSLVPASTKLSSTAWRNVVEYIHTHLDQALTLKELATIVGMSSYHFAHSFKQALGISPHQYILRLRIEYAKMMLLKGEVPLSEIVMHLGFADQSHFTRSFKRVVGIPPRMFVQEHRKNVLS</sequence>
<keyword evidence="3" id="KW-0804">Transcription</keyword>